<dbReference type="InterPro" id="IPR026444">
    <property type="entry name" value="Secre_tail"/>
</dbReference>
<evidence type="ECO:0000259" key="1">
    <source>
        <dbReference type="Pfam" id="PF18962"/>
    </source>
</evidence>
<feature type="domain" description="Secretion system C-terminal sorting" evidence="1">
    <location>
        <begin position="97"/>
        <end position="163"/>
    </location>
</feature>
<proteinExistence type="predicted"/>
<accession>A0A3B1CW88</accession>
<gene>
    <name evidence="2" type="ORF">MNBD_IGNAVI01-3126</name>
</gene>
<reference evidence="2" key="1">
    <citation type="submission" date="2018-06" db="EMBL/GenBank/DDBJ databases">
        <authorList>
            <person name="Zhirakovskaya E."/>
        </authorList>
    </citation>
    <scope>NUCLEOTIDE SEQUENCE</scope>
</reference>
<dbReference type="Gene3D" id="2.60.40.4070">
    <property type="match status" value="1"/>
</dbReference>
<dbReference type="EMBL" id="UOGD01000360">
    <property type="protein sequence ID" value="VAX26930.1"/>
    <property type="molecule type" value="Genomic_DNA"/>
</dbReference>
<name>A0A3B1CW88_9ZZZZ</name>
<protein>
    <recommendedName>
        <fullName evidence="1">Secretion system C-terminal sorting domain-containing protein</fullName>
    </recommendedName>
</protein>
<dbReference type="Pfam" id="PF18962">
    <property type="entry name" value="Por_Secre_tail"/>
    <property type="match status" value="1"/>
</dbReference>
<sequence length="181" mass="20188">MGKNIFRLLLSISLQIILVSILYGQYQITNQNINSGGGISSNNEYQIHSSAGAEYISSINNNEYKIQHGFWIVGGTMTSMEKDNFTIPTKFELYQNYPNPFNPTTVIKFGLPEPSNVKIEIYNMLGQKIDIVAEGNKASGYHEITWNASKLSSGIFLINFTAVGIESGHNYNQVKKALLLK</sequence>
<dbReference type="AlphaFoldDB" id="A0A3B1CW88"/>
<dbReference type="NCBIfam" id="TIGR04183">
    <property type="entry name" value="Por_Secre_tail"/>
    <property type="match status" value="1"/>
</dbReference>
<evidence type="ECO:0000313" key="2">
    <source>
        <dbReference type="EMBL" id="VAX26930.1"/>
    </source>
</evidence>
<organism evidence="2">
    <name type="scientific">hydrothermal vent metagenome</name>
    <dbReference type="NCBI Taxonomy" id="652676"/>
    <lineage>
        <taxon>unclassified sequences</taxon>
        <taxon>metagenomes</taxon>
        <taxon>ecological metagenomes</taxon>
    </lineage>
</organism>